<keyword evidence="2" id="KW-1185">Reference proteome</keyword>
<dbReference type="AlphaFoldDB" id="H6L1J1"/>
<sequence length="39" mass="4387">MKYTAKVLNAKGLKPTLKPKPLFLALFPLTGRNKISLFK</sequence>
<dbReference type="HOGENOM" id="CLU_3316752_0_0_10"/>
<dbReference type="Proteomes" id="UP000007519">
    <property type="component" value="Chromosome"/>
</dbReference>
<dbReference type="STRING" id="984262.SGRA_1901"/>
<proteinExistence type="predicted"/>
<organism evidence="1 2">
    <name type="scientific">Saprospira grandis (strain Lewin)</name>
    <dbReference type="NCBI Taxonomy" id="984262"/>
    <lineage>
        <taxon>Bacteria</taxon>
        <taxon>Pseudomonadati</taxon>
        <taxon>Bacteroidota</taxon>
        <taxon>Saprospiria</taxon>
        <taxon>Saprospirales</taxon>
        <taxon>Saprospiraceae</taxon>
        <taxon>Saprospira</taxon>
    </lineage>
</organism>
<name>H6L1J1_SAPGL</name>
<accession>H6L1J1</accession>
<evidence type="ECO:0000313" key="2">
    <source>
        <dbReference type="Proteomes" id="UP000007519"/>
    </source>
</evidence>
<protein>
    <submittedName>
        <fullName evidence="1">Uncharacterized protein</fullName>
    </submittedName>
</protein>
<gene>
    <name evidence="1" type="ordered locus">SGRA_1901</name>
</gene>
<reference evidence="1 2" key="1">
    <citation type="journal article" date="2012" name="Stand. Genomic Sci.">
        <title>Complete genome sequencing and analysis of Saprospira grandis str. Lewin, a predatory marine bacterium.</title>
        <authorList>
            <person name="Saw J.H."/>
            <person name="Yuryev A."/>
            <person name="Kanbe M."/>
            <person name="Hou S."/>
            <person name="Young A.G."/>
            <person name="Aizawa S."/>
            <person name="Alam M."/>
        </authorList>
    </citation>
    <scope>NUCLEOTIDE SEQUENCE [LARGE SCALE GENOMIC DNA]</scope>
    <source>
        <strain evidence="1 2">Lewin</strain>
    </source>
</reference>
<evidence type="ECO:0000313" key="1">
    <source>
        <dbReference type="EMBL" id="AFC24635.1"/>
    </source>
</evidence>
<dbReference type="EMBL" id="CP002831">
    <property type="protein sequence ID" value="AFC24635.1"/>
    <property type="molecule type" value="Genomic_DNA"/>
</dbReference>
<dbReference type="KEGG" id="sgn:SGRA_1901"/>